<evidence type="ECO:0000313" key="1">
    <source>
        <dbReference type="EMBL" id="SVB33921.1"/>
    </source>
</evidence>
<sequence length="28" mass="3195">LGTPNFTRSPKFEIISYLTAQVHVKFSL</sequence>
<accession>A0A382D8A1</accession>
<name>A0A382D8A1_9ZZZZ</name>
<protein>
    <submittedName>
        <fullName evidence="1">Uncharacterized protein</fullName>
    </submittedName>
</protein>
<gene>
    <name evidence="1" type="ORF">METZ01_LOCUS186775</name>
</gene>
<dbReference type="EMBL" id="UINC01037836">
    <property type="protein sequence ID" value="SVB33921.1"/>
    <property type="molecule type" value="Genomic_DNA"/>
</dbReference>
<organism evidence="1">
    <name type="scientific">marine metagenome</name>
    <dbReference type="NCBI Taxonomy" id="408172"/>
    <lineage>
        <taxon>unclassified sequences</taxon>
        <taxon>metagenomes</taxon>
        <taxon>ecological metagenomes</taxon>
    </lineage>
</organism>
<reference evidence="1" key="1">
    <citation type="submission" date="2018-05" db="EMBL/GenBank/DDBJ databases">
        <authorList>
            <person name="Lanie J.A."/>
            <person name="Ng W.-L."/>
            <person name="Kazmierczak K.M."/>
            <person name="Andrzejewski T.M."/>
            <person name="Davidsen T.M."/>
            <person name="Wayne K.J."/>
            <person name="Tettelin H."/>
            <person name="Glass J.I."/>
            <person name="Rusch D."/>
            <person name="Podicherti R."/>
            <person name="Tsui H.-C.T."/>
            <person name="Winkler M.E."/>
        </authorList>
    </citation>
    <scope>NUCLEOTIDE SEQUENCE</scope>
</reference>
<dbReference type="AlphaFoldDB" id="A0A382D8A1"/>
<feature type="non-terminal residue" evidence="1">
    <location>
        <position position="1"/>
    </location>
</feature>
<proteinExistence type="predicted"/>